<evidence type="ECO:0000313" key="8">
    <source>
        <dbReference type="EMBL" id="ABC76881.1"/>
    </source>
</evidence>
<keyword evidence="3 6" id="KW-0815">Transposition</keyword>
<evidence type="ECO:0000256" key="5">
    <source>
        <dbReference type="ARBA" id="ARBA00023172"/>
    </source>
</evidence>
<dbReference type="EMBL" id="CP000252">
    <property type="protein sequence ID" value="ABC76881.1"/>
    <property type="molecule type" value="Genomic_DNA"/>
</dbReference>
<dbReference type="NCBIfam" id="NF033543">
    <property type="entry name" value="transpos_IS256"/>
    <property type="match status" value="1"/>
</dbReference>
<reference evidence="9" key="1">
    <citation type="submission" date="2006-01" db="EMBL/GenBank/DDBJ databases">
        <title>The genome of the syntrophic bacterium Syntrophus aciditrophicus: Life dependent on negative change in electrical potential.</title>
        <authorList>
            <person name="Gunsalus R."/>
            <person name="Rohlin L."/>
            <person name="Kim U."/>
            <person name="Krupp R."/>
            <person name="Bhattacharyya A."/>
            <person name="Campbell J."/>
            <person name="McInerney M."/>
            <person name="Moutakki H."/>
            <person name="Rio-Hernandez L."/>
        </authorList>
    </citation>
    <scope>NUCLEOTIDE SEQUENCE [LARGE SCALE GENOMIC DNA]</scope>
    <source>
        <strain evidence="9">SB</strain>
    </source>
</reference>
<evidence type="ECO:0000256" key="1">
    <source>
        <dbReference type="ARBA" id="ARBA00002190"/>
    </source>
</evidence>
<dbReference type="EMBL" id="CP000252">
    <property type="protein sequence ID" value="ABC76898.1"/>
    <property type="molecule type" value="Genomic_DNA"/>
</dbReference>
<evidence type="ECO:0000256" key="6">
    <source>
        <dbReference type="RuleBase" id="RU365089"/>
    </source>
</evidence>
<dbReference type="KEGG" id="sat:SYN_00398"/>
<proteinExistence type="inferred from homology"/>
<dbReference type="Proteomes" id="UP000001933">
    <property type="component" value="Chromosome"/>
</dbReference>
<evidence type="ECO:0000313" key="11">
    <source>
        <dbReference type="Proteomes" id="UP000001933"/>
    </source>
</evidence>
<name>Q2LS40_SYNAS</name>
<dbReference type="KEGG" id="sat:SYN_03065"/>
<dbReference type="PANTHER" id="PTHR33217:SF9">
    <property type="entry name" value="MUTATOR FAMILY TRANSPOSASE"/>
    <property type="match status" value="1"/>
</dbReference>
<comment type="similarity">
    <text evidence="2 6">Belongs to the transposase mutator family.</text>
</comment>
<dbReference type="GO" id="GO:0003677">
    <property type="term" value="F:DNA binding"/>
    <property type="evidence" value="ECO:0007669"/>
    <property type="project" value="UniProtKB-UniRule"/>
</dbReference>
<dbReference type="GO" id="GO:0004803">
    <property type="term" value="F:transposase activity"/>
    <property type="evidence" value="ECO:0007669"/>
    <property type="project" value="UniProtKB-UniRule"/>
</dbReference>
<evidence type="ECO:0000256" key="4">
    <source>
        <dbReference type="ARBA" id="ARBA00023125"/>
    </source>
</evidence>
<keyword evidence="5 6" id="KW-0233">DNA recombination</keyword>
<feature type="region of interest" description="Disordered" evidence="7">
    <location>
        <begin position="15"/>
        <end position="34"/>
    </location>
</feature>
<reference evidence="9" key="3">
    <citation type="submission" date="2012-11" db="EMBL/GenBank/DDBJ databases">
        <authorList>
            <person name="Le H."/>
            <person name="McInerney M.J."/>
        </authorList>
    </citation>
    <scope>NUCLEOTIDE SEQUENCE</scope>
    <source>
        <strain evidence="9">SB</strain>
    </source>
</reference>
<dbReference type="eggNOG" id="COG3328">
    <property type="taxonomic scope" value="Bacteria"/>
</dbReference>
<dbReference type="Pfam" id="PF00872">
    <property type="entry name" value="Transposase_mut"/>
    <property type="match status" value="1"/>
</dbReference>
<feature type="compositionally biased region" description="Basic and acidic residues" evidence="7">
    <location>
        <begin position="25"/>
        <end position="34"/>
    </location>
</feature>
<dbReference type="EMBL" id="CP000252">
    <property type="protein sequence ID" value="ABC76929.1"/>
    <property type="molecule type" value="Genomic_DNA"/>
</dbReference>
<dbReference type="PANTHER" id="PTHR33217">
    <property type="entry name" value="TRANSPOSASE FOR INSERTION SEQUENCE ELEMENT IS1081"/>
    <property type="match status" value="1"/>
</dbReference>
<gene>
    <name evidence="10" type="ORF">SYN_00398</name>
    <name evidence="8" type="ORF">SYN_03065</name>
    <name evidence="9" type="ORF">SYN_03174</name>
</gene>
<sequence length="446" mass="51801">MDRIERRRILQTFNPKNEAPLARRGGKDTPVENNDRDYWEKQVKEEAKNVLELIIREGACRMLQAAIENEVSEYIDRFKNEKDSRNRRLVVRNGSLPEREIVTGIGPLKLKQPRIHDKREDQLFTSNILPRYMRRIPSVDALIPALYLKGISTGDFSKVLESILGKNASGLSATNIVRLKRLWEQDYKDWARRDLSSKRYVYFWADGIYFNVRLEDAENKRQCILIIMGTLENGKKELVSILDGYRESKQAWQEMLGDLKHRGLKEGPKLAVGDGGLGFWAALREEFPETIEQRCWVHKTANILDKMPKSIQPRAKVHIRDMYMAPTKEEALKAFHHFLSQYQAKYERACNCLEKDTNSLFAFYDFPAEHWRHIRSTNPIESTFATVRLRTNRTKGCGSRLATLTMVFKLAMEAEKTWQRIKGHQLIGKVIEGIRFVDGLIMQEAA</sequence>
<dbReference type="HOGENOM" id="CLU_036805_8_1_7"/>
<keyword evidence="6" id="KW-0814">Transposable element</keyword>
<evidence type="ECO:0000256" key="7">
    <source>
        <dbReference type="SAM" id="MobiDB-lite"/>
    </source>
</evidence>
<organism evidence="9 11">
    <name type="scientific">Syntrophus aciditrophicus (strain SB)</name>
    <dbReference type="NCBI Taxonomy" id="56780"/>
    <lineage>
        <taxon>Bacteria</taxon>
        <taxon>Pseudomonadati</taxon>
        <taxon>Thermodesulfobacteriota</taxon>
        <taxon>Syntrophia</taxon>
        <taxon>Syntrophales</taxon>
        <taxon>Syntrophaceae</taxon>
        <taxon>Syntrophus</taxon>
    </lineage>
</organism>
<keyword evidence="4 6" id="KW-0238">DNA-binding</keyword>
<evidence type="ECO:0000256" key="2">
    <source>
        <dbReference type="ARBA" id="ARBA00010961"/>
    </source>
</evidence>
<dbReference type="AlphaFoldDB" id="Q2LS40"/>
<dbReference type="KEGG" id="sat:SYN_03174"/>
<dbReference type="InParanoid" id="Q2LS40"/>
<evidence type="ECO:0000313" key="9">
    <source>
        <dbReference type="EMBL" id="ABC76898.1"/>
    </source>
</evidence>
<evidence type="ECO:0000313" key="10">
    <source>
        <dbReference type="EMBL" id="ABC76929.1"/>
    </source>
</evidence>
<keyword evidence="11" id="KW-1185">Reference proteome</keyword>
<accession>Q2LS40</accession>
<evidence type="ECO:0000256" key="3">
    <source>
        <dbReference type="ARBA" id="ARBA00022578"/>
    </source>
</evidence>
<reference evidence="9 11" key="2">
    <citation type="journal article" date="2007" name="Proc. Natl. Acad. Sci. U.S.A.">
        <title>The genome of Syntrophus aciditrophicus: life at the thermodynamic limit of microbial growth.</title>
        <authorList>
            <person name="McInerney M.J."/>
            <person name="Rohlin L."/>
            <person name="Mouttaki H."/>
            <person name="Kim U."/>
            <person name="Krupp R.S."/>
            <person name="Rios-Hernandez L."/>
            <person name="Sieber J."/>
            <person name="Struchtemeyer C.G."/>
            <person name="Bhattacharyya A."/>
            <person name="Campbell J.W."/>
            <person name="Gunsalus R.P."/>
        </authorList>
    </citation>
    <scope>NUCLEOTIDE SEQUENCE [LARGE SCALE GENOMIC DNA]</scope>
    <source>
        <strain evidence="9 11">SB</strain>
    </source>
</reference>
<dbReference type="GO" id="GO:0006313">
    <property type="term" value="P:DNA transposition"/>
    <property type="evidence" value="ECO:0007669"/>
    <property type="project" value="UniProtKB-UniRule"/>
</dbReference>
<comment type="function">
    <text evidence="1 6">Required for the transposition of the insertion element.</text>
</comment>
<protein>
    <recommendedName>
        <fullName evidence="6">Mutator family transposase</fullName>
    </recommendedName>
</protein>
<dbReference type="InterPro" id="IPR001207">
    <property type="entry name" value="Transposase_mutator"/>
</dbReference>